<comment type="caution">
    <text evidence="2">The sequence shown here is derived from an EMBL/GenBank/DDBJ whole genome shotgun (WGS) entry which is preliminary data.</text>
</comment>
<evidence type="ECO:0000313" key="2">
    <source>
        <dbReference type="EMBL" id="RYC69618.1"/>
    </source>
</evidence>
<protein>
    <recommendedName>
        <fullName evidence="1">Crassvirus muzzle protein N-terminal region domain-containing protein</fullName>
    </recommendedName>
</protein>
<feature type="domain" description="Crassvirus muzzle protein N-terminal region" evidence="1">
    <location>
        <begin position="718"/>
        <end position="1119"/>
    </location>
</feature>
<feature type="domain" description="Crassvirus muzzle protein N-terminal region" evidence="1">
    <location>
        <begin position="1"/>
        <end position="690"/>
    </location>
</feature>
<dbReference type="Pfam" id="PF25731">
    <property type="entry name" value="crAss_MUZ"/>
    <property type="match status" value="2"/>
</dbReference>
<evidence type="ECO:0000313" key="3">
    <source>
        <dbReference type="Proteomes" id="UP000290407"/>
    </source>
</evidence>
<dbReference type="Proteomes" id="UP000290407">
    <property type="component" value="Unassembled WGS sequence"/>
</dbReference>
<organism evidence="2 3">
    <name type="scientific">Spirosoma sordidisoli</name>
    <dbReference type="NCBI Taxonomy" id="2502893"/>
    <lineage>
        <taxon>Bacteria</taxon>
        <taxon>Pseudomonadati</taxon>
        <taxon>Bacteroidota</taxon>
        <taxon>Cytophagia</taxon>
        <taxon>Cytophagales</taxon>
        <taxon>Cytophagaceae</taxon>
        <taxon>Spirosoma</taxon>
    </lineage>
</organism>
<proteinExistence type="predicted"/>
<sequence>MRHRQTFEKGMSSDLAPLLTPPGTYQYAHSLYLGLTGDGRGMALTVEKPERPVTVTGLPASYRLVGLQGLVASGDYLAFLTNPNRPSGVARDLIARLTLNIDGLTASAQVLFDDRRDPAGAQLNLPAGVKLQTRLETETESLMRVYWNDGVNEPRCLTLADGYDAFGSPHHLSTQDYPRRWSVHQFALQPAVLWGTPMFEKTTEEGSLLSGFYRYSYRYRSGSVESAPFPLSTPLTLRQDMGEPDLTKPVQMEASGVSTKSAIHIIVDQPDDRWEEAELLMSYSADGSSWSDLVIADRRAVPERPSVGPAELLRLTHDKPAGLGTTVSLARLSQIDQVVSQAGVMTLHKQKLILGDLTLSMPLDPPTQTVTLSPKLVDMPLDESGFPTSPNRTLGLAYTFKQAVNDPPLTESAYKRQDGTIATRTKPIVADYRDYKGVQVAHSRVGLRGGESYPYALVLFDMIGQPTFAWPIGTFAAPNRYDDPAGNGTFPYAPTAARNLGTALGMGFVARPMGLSVSGINIPVEMVFDAAGRQQVSGFAIVRGNPSGRIKAQGIALPALWEQGGRDKFIVSIPSYTNHLTDQPTSDGFGLFNDIPAKAGAVYRHLAGWMTFLSPDLMVEGSLDTNPPTGTRLRLLGSMHGPDDSNHVRQLDGDNRQHYVKAYRYIGKSALSLRPAARSRPNPGETTNIRQAYKTVLNQTLEKFYADDQSLVFSPGVTSSAGLAQQTPGYLLKVDGFSLVDRGESPTKPAGYAIVNLEVNTPPAASQNQTFQWTNHFQPLTEIVLGEVPQVFISGKACYRFDEVEVWGGDTYLPLIDMARMLPYYAPVGGYIATEGHGHGIFTVIESKFNHALRYGRTYKHVGTMPTIEATGGGGGGYRQAINVFQPEDWNVNQGLQSKETVRLFQPLPADIRLERRWPQGLAWSQVKSDGQRLDAYRRIPAPNLFLLEGENGPVTGFAVLFGELYAGQFRAVSKVRVNERQLITDATGKPLQIGEASGAEISGADTLTSRIGWQAVSHYVVTSRAFYWLDRRNGKFYRFSQAGIDCLSDRDGLHDALQNTDLSAFSVVYDEENELVHLLCASERISYSEKANAFVAWHDWVNGLAWAISGHVLVTSPDGSSLFRMGKDPDSRPVLRYRHVPQPGQPLYFDNILIGLRPDWIEAIDVESSMGQQVTLTPDTDGRFRFRDGRLLGPLRGRSQSYRMYGEWISISITMTPTADPTLLLSEIEGRLLYRS</sequence>
<accession>A0A4V1RWA8</accession>
<evidence type="ECO:0000259" key="1">
    <source>
        <dbReference type="Pfam" id="PF25731"/>
    </source>
</evidence>
<name>A0A4V1RWA8_9BACT</name>
<dbReference type="AlphaFoldDB" id="A0A4V1RWA8"/>
<gene>
    <name evidence="2" type="ORF">EQG79_13525</name>
</gene>
<dbReference type="EMBL" id="SBLB01000003">
    <property type="protein sequence ID" value="RYC69618.1"/>
    <property type="molecule type" value="Genomic_DNA"/>
</dbReference>
<dbReference type="RefSeq" id="WP_129601828.1">
    <property type="nucleotide sequence ID" value="NZ_SBLB01000003.1"/>
</dbReference>
<keyword evidence="3" id="KW-1185">Reference proteome</keyword>
<dbReference type="InterPro" id="IPR057889">
    <property type="entry name" value="crAss_MUZ_N"/>
</dbReference>
<reference evidence="2 3" key="1">
    <citation type="submission" date="2019-01" db="EMBL/GenBank/DDBJ databases">
        <title>Spirosoma flava sp. nov., a propanil-degrading bacterium isolated from herbicide-contaminated soil.</title>
        <authorList>
            <person name="Zhang L."/>
            <person name="Jiang J.-D."/>
        </authorList>
    </citation>
    <scope>NUCLEOTIDE SEQUENCE [LARGE SCALE GENOMIC DNA]</scope>
    <source>
        <strain evidence="2 3">TY50</strain>
    </source>
</reference>